<gene>
    <name evidence="1" type="ORF">C7Y47_21320</name>
</gene>
<sequence length="102" mass="11176">MFLRESEATAATVLSMRKRSTATTVLSVRKRSDSSNGFVCAKAKRQQQRFCLCESEATATTDVGHEGVITGSDAFSLRTSIANPQRIAQPPLQSTYRFIKCA</sequence>
<protein>
    <submittedName>
        <fullName evidence="1">Uncharacterized protein</fullName>
    </submittedName>
</protein>
<name>A0A544U8R2_LYSSH</name>
<organism evidence="1 2">
    <name type="scientific">Lysinibacillus sphaericus</name>
    <name type="common">Bacillus sphaericus</name>
    <dbReference type="NCBI Taxonomy" id="1421"/>
    <lineage>
        <taxon>Bacteria</taxon>
        <taxon>Bacillati</taxon>
        <taxon>Bacillota</taxon>
        <taxon>Bacilli</taxon>
        <taxon>Bacillales</taxon>
        <taxon>Bacillaceae</taxon>
        <taxon>Lysinibacillus</taxon>
    </lineage>
</organism>
<accession>A0A544U8R2</accession>
<dbReference type="Proteomes" id="UP000317944">
    <property type="component" value="Unassembled WGS sequence"/>
</dbReference>
<reference evidence="1 2" key="1">
    <citation type="submission" date="2018-03" db="EMBL/GenBank/DDBJ databases">
        <title>Aerobic endospore-forming bacteria genome sequencing and assembly.</title>
        <authorList>
            <person name="Cavalcante D.A."/>
            <person name="Driks A."/>
            <person name="Putonti C."/>
            <person name="De-Souza M.T."/>
        </authorList>
    </citation>
    <scope>NUCLEOTIDE SEQUENCE [LARGE SCALE GENOMIC DNA]</scope>
    <source>
        <strain evidence="1 2">SDF0037</strain>
    </source>
</reference>
<proteinExistence type="predicted"/>
<comment type="caution">
    <text evidence="1">The sequence shown here is derived from an EMBL/GenBank/DDBJ whole genome shotgun (WGS) entry which is preliminary data.</text>
</comment>
<dbReference type="AlphaFoldDB" id="A0A544U8R2"/>
<evidence type="ECO:0000313" key="2">
    <source>
        <dbReference type="Proteomes" id="UP000317944"/>
    </source>
</evidence>
<evidence type="ECO:0000313" key="1">
    <source>
        <dbReference type="EMBL" id="TQR28485.1"/>
    </source>
</evidence>
<dbReference type="EMBL" id="SADV01000028">
    <property type="protein sequence ID" value="TQR28485.1"/>
    <property type="molecule type" value="Genomic_DNA"/>
</dbReference>